<evidence type="ECO:0000256" key="2">
    <source>
        <dbReference type="ARBA" id="ARBA00007441"/>
    </source>
</evidence>
<dbReference type="EC" id="2.6.1.1" evidence="8"/>
<keyword evidence="3 8" id="KW-0032">Aminotransferase</keyword>
<dbReference type="AlphaFoldDB" id="A0A1R4J2Y7"/>
<name>A0A1R4J2Y7_9MICC</name>
<dbReference type="Pfam" id="PF00155">
    <property type="entry name" value="Aminotran_1_2"/>
    <property type="match status" value="1"/>
</dbReference>
<dbReference type="Proteomes" id="UP000196230">
    <property type="component" value="Unassembled WGS sequence"/>
</dbReference>
<comment type="cofactor">
    <cofactor evidence="1">
        <name>pyridoxal 5'-phosphate</name>
        <dbReference type="ChEBI" id="CHEBI:597326"/>
    </cofactor>
</comment>
<dbReference type="InterPro" id="IPR015421">
    <property type="entry name" value="PyrdxlP-dep_Trfase_major"/>
</dbReference>
<evidence type="ECO:0000256" key="5">
    <source>
        <dbReference type="ARBA" id="ARBA00022898"/>
    </source>
</evidence>
<protein>
    <submittedName>
        <fullName evidence="8">Aspartate aminotransferase</fullName>
        <ecNumber evidence="8">2.6.1.1</ecNumber>
    </submittedName>
</protein>
<keyword evidence="4 8" id="KW-0808">Transferase</keyword>
<dbReference type="EMBL" id="FUKP01000041">
    <property type="protein sequence ID" value="SJN26389.1"/>
    <property type="molecule type" value="Genomic_DNA"/>
</dbReference>
<reference evidence="8 9" key="1">
    <citation type="submission" date="2017-02" db="EMBL/GenBank/DDBJ databases">
        <authorList>
            <person name="Peterson S.W."/>
        </authorList>
    </citation>
    <scope>NUCLEOTIDE SEQUENCE [LARGE SCALE GENOMIC DNA]</scope>
    <source>
        <strain evidence="8 9">2B3F</strain>
    </source>
</reference>
<evidence type="ECO:0000313" key="9">
    <source>
        <dbReference type="Proteomes" id="UP000196230"/>
    </source>
</evidence>
<dbReference type="GO" id="GO:0030170">
    <property type="term" value="F:pyridoxal phosphate binding"/>
    <property type="evidence" value="ECO:0007669"/>
    <property type="project" value="InterPro"/>
</dbReference>
<dbReference type="PANTHER" id="PTHR43807:SF20">
    <property type="entry name" value="FI04487P"/>
    <property type="match status" value="1"/>
</dbReference>
<accession>A0A1R4J2Y7</accession>
<dbReference type="FunFam" id="3.40.640.10:FF:000033">
    <property type="entry name" value="Aspartate aminotransferase"/>
    <property type="match status" value="1"/>
</dbReference>
<sequence>MAVVERVEGSGADGSEHGSNLSHVPGAFSTVEPMAPPSSHDVHTPSADAPAPRWRATAEAAGLLRHGVPAPTVFETMTSLALEHDAVNLGQGFPDQDGPDELLALAADAVRTGSNQYAPGTGSPALRQAVAEHRRRHWGVDEDPDTQVLVTTGATEAIAAAVLAFVSPGDEVVTVEPFYDAHAATIALAGGRHVTVPVGPPSFLPDPDEVAAAFTDRTRMLILNTPHNPTGAVYPRPLLARLVALCAERDVLVLTDEVYDHLVFDGEHVTGRAVPGSEDVVLTASSAGKSLAVTGWKVGWLTGPADLVAAVRAVKQYLTFSSGPAYQLAVAEYLPRADAYLAEQRERYRAGRDLLVSGLRAAGLDPVVPQAGYFVTVDLSPWGVEDARTAAEDWIRTAGVCSIPVSALCRADGDTMRSWLRLAFCKDASVIGEGMDRLVRHAASLRG</sequence>
<dbReference type="GO" id="GO:0005737">
    <property type="term" value="C:cytoplasm"/>
    <property type="evidence" value="ECO:0007669"/>
    <property type="project" value="TreeGrafter"/>
</dbReference>
<organism evidence="8 9">
    <name type="scientific">Micrococcus lylae</name>
    <dbReference type="NCBI Taxonomy" id="1273"/>
    <lineage>
        <taxon>Bacteria</taxon>
        <taxon>Bacillati</taxon>
        <taxon>Actinomycetota</taxon>
        <taxon>Actinomycetes</taxon>
        <taxon>Micrococcales</taxon>
        <taxon>Micrococcaceae</taxon>
        <taxon>Micrococcus</taxon>
    </lineage>
</organism>
<evidence type="ECO:0000313" key="8">
    <source>
        <dbReference type="EMBL" id="SJN26389.1"/>
    </source>
</evidence>
<dbReference type="PANTHER" id="PTHR43807">
    <property type="entry name" value="FI04487P"/>
    <property type="match status" value="1"/>
</dbReference>
<comment type="similarity">
    <text evidence="2">Belongs to the class-I pyridoxal-phosphate-dependent aminotransferase family.</text>
</comment>
<evidence type="ECO:0000259" key="7">
    <source>
        <dbReference type="Pfam" id="PF00155"/>
    </source>
</evidence>
<dbReference type="SUPFAM" id="SSF53383">
    <property type="entry name" value="PLP-dependent transferases"/>
    <property type="match status" value="1"/>
</dbReference>
<evidence type="ECO:0000256" key="4">
    <source>
        <dbReference type="ARBA" id="ARBA00022679"/>
    </source>
</evidence>
<feature type="domain" description="Aminotransferase class I/classII large" evidence="7">
    <location>
        <begin position="85"/>
        <end position="435"/>
    </location>
</feature>
<proteinExistence type="inferred from homology"/>
<dbReference type="InterPro" id="IPR004839">
    <property type="entry name" value="Aminotransferase_I/II_large"/>
</dbReference>
<evidence type="ECO:0000256" key="1">
    <source>
        <dbReference type="ARBA" id="ARBA00001933"/>
    </source>
</evidence>
<keyword evidence="5" id="KW-0663">Pyridoxal phosphate</keyword>
<dbReference type="GO" id="GO:0016212">
    <property type="term" value="F:kynurenine-oxoglutarate transaminase activity"/>
    <property type="evidence" value="ECO:0007669"/>
    <property type="project" value="TreeGrafter"/>
</dbReference>
<dbReference type="InterPro" id="IPR051326">
    <property type="entry name" value="Kynurenine-oxoglutarate_AT"/>
</dbReference>
<dbReference type="GO" id="GO:0004069">
    <property type="term" value="F:L-aspartate:2-oxoglutarate aminotransferase activity"/>
    <property type="evidence" value="ECO:0007669"/>
    <property type="project" value="UniProtKB-EC"/>
</dbReference>
<dbReference type="Gene3D" id="3.90.1150.10">
    <property type="entry name" value="Aspartate Aminotransferase, domain 1"/>
    <property type="match status" value="1"/>
</dbReference>
<dbReference type="InterPro" id="IPR015424">
    <property type="entry name" value="PyrdxlP-dep_Trfase"/>
</dbReference>
<dbReference type="CDD" id="cd00609">
    <property type="entry name" value="AAT_like"/>
    <property type="match status" value="1"/>
</dbReference>
<dbReference type="Gene3D" id="3.40.640.10">
    <property type="entry name" value="Type I PLP-dependent aspartate aminotransferase-like (Major domain)"/>
    <property type="match status" value="1"/>
</dbReference>
<feature type="region of interest" description="Disordered" evidence="6">
    <location>
        <begin position="1"/>
        <end position="51"/>
    </location>
</feature>
<evidence type="ECO:0000256" key="6">
    <source>
        <dbReference type="SAM" id="MobiDB-lite"/>
    </source>
</evidence>
<gene>
    <name evidence="8" type="ORF">FM125_06110</name>
</gene>
<dbReference type="InterPro" id="IPR015422">
    <property type="entry name" value="PyrdxlP-dep_Trfase_small"/>
</dbReference>
<evidence type="ECO:0000256" key="3">
    <source>
        <dbReference type="ARBA" id="ARBA00022576"/>
    </source>
</evidence>